<dbReference type="EMBL" id="FLRI01000419">
    <property type="protein sequence ID" value="SBT84320.1"/>
    <property type="molecule type" value="Genomic_DNA"/>
</dbReference>
<feature type="compositionally biased region" description="Polar residues" evidence="2">
    <location>
        <begin position="228"/>
        <end position="239"/>
    </location>
</feature>
<feature type="region of interest" description="Disordered" evidence="2">
    <location>
        <begin position="174"/>
        <end position="193"/>
    </location>
</feature>
<evidence type="ECO:0000313" key="3">
    <source>
        <dbReference type="EMBL" id="SBT84320.1"/>
    </source>
</evidence>
<feature type="compositionally biased region" description="Low complexity" evidence="2">
    <location>
        <begin position="350"/>
        <end position="373"/>
    </location>
</feature>
<feature type="compositionally biased region" description="Polar residues" evidence="2">
    <location>
        <begin position="374"/>
        <end position="392"/>
    </location>
</feature>
<feature type="compositionally biased region" description="Basic and acidic residues" evidence="2">
    <location>
        <begin position="240"/>
        <end position="255"/>
    </location>
</feature>
<reference evidence="3 4" key="1">
    <citation type="submission" date="2016-06" db="EMBL/GenBank/DDBJ databases">
        <authorList>
            <consortium name="Pathogen Informatics"/>
        </authorList>
    </citation>
    <scope>NUCLEOTIDE SEQUENCE [LARGE SCALE GENOMIC DNA]</scope>
    <source>
        <strain evidence="3">PocGH01</strain>
    </source>
</reference>
<keyword evidence="1" id="KW-0175">Coiled coil</keyword>
<evidence type="ECO:0000256" key="1">
    <source>
        <dbReference type="SAM" id="Coils"/>
    </source>
</evidence>
<feature type="region of interest" description="Disordered" evidence="2">
    <location>
        <begin position="488"/>
        <end position="596"/>
    </location>
</feature>
<sequence>MADDSGYTTITHGTPVDMFFFMIKSDIKKLIRKYGHKNCGLMHEELCKKIQKVISEKKKIVFSIMDERGRQKWNNDWNSQKYAFFNNLFEEEEFINMCFPKKKFTNNPSLNPLLSKHIDFCKTKDNRRAAVVAKPEYSKCVEYNSWIDTQRNLFTREYLNNVSKFKQQTVNKYFSTKDHPGGHDPRGTYHGSKLDCEIYNPKSNRYQKELVEKAPKNKPQLPRVPNIISGSQGKDGSSPTDKDSRSAKTEPENNKSPRPKSRTPDSQIPPQPKTQTDDTSSFQNTPVKTEALGSPVNRGGEKKESISIQGQYPTNSPPRAQAEAPPRTRSPPHRPEVTSPTPAIQSVPEPTATTSLFSTPTTVKSTTSSQTPVISSTLTITSDSPLKSVSTSPPDQHPPPLPPATKGQDNVSHSTLITSSDTQAISNPTKSVLSTKPVDSSLSQLKDPVLSASPVVTSPEVLGAPASPSVSTITTTVTTTTTALPSVTVSTMSTEQPPIPSTIQVPGIPRIPEAPPAPSPSGTEITTPAIDPQQTSLSSPIPLAKEKSDADASPKAKDPIEATENPLSKDTHQEPGNSPRTHVTVPDNNVHRTPNHRDQQISPIAVQNPPNIGVVLPPYDKSGDTVKTVKVNTKAISKDDSTVRTNKNDNPSIIPEGITPLEHIIPTLLYTPFGFLLGRRGKRKKRDLRRIFEIPEKPTYESPNITVHEWEDPNLVGQTVENDVYTKLLKINRYKQEMQKRKKKNKTTLIEVHMHVLEEYKNDEWELHKGDFLEICLRGFINEENETYQNFTNSELIVSNIKNEKTIEDIQKQEILWNNWIENHRNILEQWKEKEWFHILKNKWRNEQQKYKEKNNKLRENILDEQETHSIVSQKDIWKRWISKQATLVDMFNKEDWFKSMVYVQDREKNNYHVNEYKNTSITSQTELKNEKNNYEHCRRKNIIQKLMVQIHMMVLEE</sequence>
<dbReference type="Proteomes" id="UP000242942">
    <property type="component" value="Unassembled WGS sequence"/>
</dbReference>
<name>A0A1D3JEM7_PLAOA</name>
<dbReference type="VEuPathDB" id="PlasmoDB:POWCR01_000237400"/>
<proteinExistence type="predicted"/>
<feature type="compositionally biased region" description="Polar residues" evidence="2">
    <location>
        <begin position="273"/>
        <end position="287"/>
    </location>
</feature>
<feature type="non-terminal residue" evidence="3">
    <location>
        <position position="958"/>
    </location>
</feature>
<feature type="coiled-coil region" evidence="1">
    <location>
        <begin position="841"/>
        <end position="868"/>
    </location>
</feature>
<feature type="compositionally biased region" description="Polar residues" evidence="2">
    <location>
        <begin position="306"/>
        <end position="318"/>
    </location>
</feature>
<organism evidence="3 4">
    <name type="scientific">Plasmodium ovale</name>
    <name type="common">malaria parasite P. ovale</name>
    <dbReference type="NCBI Taxonomy" id="36330"/>
    <lineage>
        <taxon>Eukaryota</taxon>
        <taxon>Sar</taxon>
        <taxon>Alveolata</taxon>
        <taxon>Apicomplexa</taxon>
        <taxon>Aconoidasida</taxon>
        <taxon>Haemosporida</taxon>
        <taxon>Plasmodiidae</taxon>
        <taxon>Plasmodium</taxon>
        <taxon>Plasmodium (Plasmodium)</taxon>
    </lineage>
</organism>
<protein>
    <submittedName>
        <fullName evidence="3">STP1 protein</fullName>
    </submittedName>
</protein>
<dbReference type="VEuPathDB" id="PlasmoDB:PocGH01_00189200"/>
<evidence type="ECO:0000313" key="4">
    <source>
        <dbReference type="Proteomes" id="UP000242942"/>
    </source>
</evidence>
<dbReference type="OrthoDB" id="383264at2759"/>
<keyword evidence="4" id="KW-1185">Reference proteome</keyword>
<feature type="compositionally biased region" description="Polar residues" evidence="2">
    <location>
        <begin position="407"/>
        <end position="442"/>
    </location>
</feature>
<feature type="compositionally biased region" description="Basic and acidic residues" evidence="2">
    <location>
        <begin position="175"/>
        <end position="193"/>
    </location>
</feature>
<feature type="compositionally biased region" description="Basic and acidic residues" evidence="2">
    <location>
        <begin position="544"/>
        <end position="560"/>
    </location>
</feature>
<evidence type="ECO:0000256" key="2">
    <source>
        <dbReference type="SAM" id="MobiDB-lite"/>
    </source>
</evidence>
<feature type="compositionally biased region" description="Polar residues" evidence="2">
    <location>
        <begin position="492"/>
        <end position="504"/>
    </location>
</feature>
<accession>A0A1D3JEM7</accession>
<dbReference type="AlphaFoldDB" id="A0A1D3JEM7"/>
<feature type="region of interest" description="Disordered" evidence="2">
    <location>
        <begin position="212"/>
        <end position="442"/>
    </location>
</feature>
<gene>
    <name evidence="3" type="primary">PocGH01_00189200</name>
    <name evidence="3" type="ORF">POCGH01_00189200</name>
</gene>